<dbReference type="PANTHER" id="PTHR46365">
    <property type="entry name" value="COPPER TRANSPORT PROTEIN ATOX1"/>
    <property type="match status" value="1"/>
</dbReference>
<accession>A0A7R9LL76</accession>
<dbReference type="GO" id="GO:0046872">
    <property type="term" value="F:metal ion binding"/>
    <property type="evidence" value="ECO:0007669"/>
    <property type="project" value="UniProtKB-KW"/>
</dbReference>
<dbReference type="Pfam" id="PF00403">
    <property type="entry name" value="HMA"/>
    <property type="match status" value="1"/>
</dbReference>
<reference evidence="13" key="1">
    <citation type="submission" date="2020-11" db="EMBL/GenBank/DDBJ databases">
        <authorList>
            <person name="Tran Van P."/>
        </authorList>
    </citation>
    <scope>NUCLEOTIDE SEQUENCE</scope>
</reference>
<gene>
    <name evidence="13" type="ORF">ONB1V03_LOCUS4293</name>
</gene>
<evidence type="ECO:0000256" key="8">
    <source>
        <dbReference type="ARBA" id="ARBA00038171"/>
    </source>
</evidence>
<dbReference type="Gene3D" id="3.30.70.100">
    <property type="match status" value="1"/>
</dbReference>
<dbReference type="AlphaFoldDB" id="A0A7R9LL76"/>
<evidence type="ECO:0000259" key="12">
    <source>
        <dbReference type="PROSITE" id="PS50846"/>
    </source>
</evidence>
<dbReference type="EMBL" id="OC916276">
    <property type="protein sequence ID" value="CAD7643734.1"/>
    <property type="molecule type" value="Genomic_DNA"/>
</dbReference>
<keyword evidence="2" id="KW-0479">Metal-binding</keyword>
<comment type="similarity">
    <text evidence="8">Belongs to the ATX1 family.</text>
</comment>
<dbReference type="PANTHER" id="PTHR46365:SF1">
    <property type="entry name" value="COPPER TRANSPORT PROTEIN ATOX1"/>
    <property type="match status" value="1"/>
</dbReference>
<evidence type="ECO:0000256" key="9">
    <source>
        <dbReference type="ARBA" id="ARBA00040962"/>
    </source>
</evidence>
<evidence type="ECO:0000256" key="11">
    <source>
        <dbReference type="ARBA" id="ARBA00046351"/>
    </source>
</evidence>
<dbReference type="GO" id="GO:0016531">
    <property type="term" value="F:copper chaperone activity"/>
    <property type="evidence" value="ECO:0007669"/>
    <property type="project" value="TreeGrafter"/>
</dbReference>
<dbReference type="CDD" id="cd00371">
    <property type="entry name" value="HMA"/>
    <property type="match status" value="1"/>
</dbReference>
<dbReference type="EMBL" id="CAJPVJ010001451">
    <property type="protein sequence ID" value="CAG2164744.1"/>
    <property type="molecule type" value="Genomic_DNA"/>
</dbReference>
<evidence type="ECO:0000256" key="2">
    <source>
        <dbReference type="ARBA" id="ARBA00022723"/>
    </source>
</evidence>
<keyword evidence="1" id="KW-0813">Transport</keyword>
<keyword evidence="4" id="KW-0186">Copper</keyword>
<dbReference type="OrthoDB" id="689350at2759"/>
<evidence type="ECO:0000256" key="6">
    <source>
        <dbReference type="ARBA" id="ARBA00023186"/>
    </source>
</evidence>
<evidence type="ECO:0000313" key="14">
    <source>
        <dbReference type="Proteomes" id="UP000728032"/>
    </source>
</evidence>
<dbReference type="InterPro" id="IPR051881">
    <property type="entry name" value="Copper_transport_ATOX1-like"/>
</dbReference>
<evidence type="ECO:0000256" key="1">
    <source>
        <dbReference type="ARBA" id="ARBA00022448"/>
    </source>
</evidence>
<comment type="function">
    <text evidence="7">Binds and deliver cytosolic copper to the copper ATPase proteins. May be important in cellular antioxidant defense.</text>
</comment>
<organism evidence="13">
    <name type="scientific">Oppiella nova</name>
    <dbReference type="NCBI Taxonomy" id="334625"/>
    <lineage>
        <taxon>Eukaryota</taxon>
        <taxon>Metazoa</taxon>
        <taxon>Ecdysozoa</taxon>
        <taxon>Arthropoda</taxon>
        <taxon>Chelicerata</taxon>
        <taxon>Arachnida</taxon>
        <taxon>Acari</taxon>
        <taxon>Acariformes</taxon>
        <taxon>Sarcoptiformes</taxon>
        <taxon>Oribatida</taxon>
        <taxon>Brachypylina</taxon>
        <taxon>Oppioidea</taxon>
        <taxon>Oppiidae</taxon>
        <taxon>Oppiella</taxon>
    </lineage>
</organism>
<keyword evidence="14" id="KW-1185">Reference proteome</keyword>
<evidence type="ECO:0000256" key="5">
    <source>
        <dbReference type="ARBA" id="ARBA00023065"/>
    </source>
</evidence>
<dbReference type="PROSITE" id="PS50846">
    <property type="entry name" value="HMA_2"/>
    <property type="match status" value="1"/>
</dbReference>
<dbReference type="GO" id="GO:0005829">
    <property type="term" value="C:cytosol"/>
    <property type="evidence" value="ECO:0007669"/>
    <property type="project" value="TreeGrafter"/>
</dbReference>
<keyword evidence="6" id="KW-0143">Chaperone</keyword>
<keyword evidence="3" id="KW-0187">Copper transport</keyword>
<dbReference type="GO" id="GO:0006825">
    <property type="term" value="P:copper ion transport"/>
    <property type="evidence" value="ECO:0007669"/>
    <property type="project" value="UniProtKB-KW"/>
</dbReference>
<proteinExistence type="inferred from homology"/>
<evidence type="ECO:0000256" key="3">
    <source>
        <dbReference type="ARBA" id="ARBA00022796"/>
    </source>
</evidence>
<feature type="domain" description="HMA" evidence="12">
    <location>
        <begin position="4"/>
        <end position="74"/>
    </location>
</feature>
<evidence type="ECO:0000256" key="10">
    <source>
        <dbReference type="ARBA" id="ARBA00043201"/>
    </source>
</evidence>
<evidence type="ECO:0000256" key="7">
    <source>
        <dbReference type="ARBA" id="ARBA00037651"/>
    </source>
</evidence>
<dbReference type="InterPro" id="IPR036163">
    <property type="entry name" value="HMA_dom_sf"/>
</dbReference>
<dbReference type="InterPro" id="IPR006121">
    <property type="entry name" value="HMA_dom"/>
</dbReference>
<keyword evidence="5" id="KW-0406">Ion transport</keyword>
<evidence type="ECO:0000313" key="13">
    <source>
        <dbReference type="EMBL" id="CAD7643734.1"/>
    </source>
</evidence>
<dbReference type="SUPFAM" id="SSF55008">
    <property type="entry name" value="HMA, heavy metal-associated domain"/>
    <property type="match status" value="1"/>
</dbReference>
<sequence length="77" mass="8552">MADLKTYKFTVEMTCEGCVNAVKRCLTKAFGDRLSSVDTDLSSKSVVVVIDNSAHHYSHDDVFEAIKKCGKEVHKVD</sequence>
<comment type="subunit">
    <text evidence="11">Homodimer. Interacts with ATP7B. Interacts with ATP7A. Interacts (via dimer form) with SLC31A1 (via C-terminal domain); this interaction improves ATOX1 stability and controls intracellular Cu(I) levels.</text>
</comment>
<evidence type="ECO:0000256" key="4">
    <source>
        <dbReference type="ARBA" id="ARBA00023008"/>
    </source>
</evidence>
<dbReference type="Proteomes" id="UP000728032">
    <property type="component" value="Unassembled WGS sequence"/>
</dbReference>
<name>A0A7R9LL76_9ACAR</name>
<protein>
    <recommendedName>
        <fullName evidence="9">Copper transport protein ATOX1</fullName>
    </recommendedName>
    <alternativeName>
        <fullName evidence="10">Metal transport protein ATX1</fullName>
    </alternativeName>
</protein>